<dbReference type="STRING" id="69.GLE_1725"/>
<dbReference type="PATRIC" id="fig|69.6.peg.1703"/>
<dbReference type="Proteomes" id="UP000061569">
    <property type="component" value="Chromosome"/>
</dbReference>
<accession>A0A0S2DFG0</accession>
<dbReference type="AlphaFoldDB" id="A0A0S2DFG0"/>
<dbReference type="KEGG" id="lez:GLE_1725"/>
<proteinExistence type="predicted"/>
<name>A0A0S2DFG0_LYSEN</name>
<organism evidence="1 2">
    <name type="scientific">Lysobacter enzymogenes</name>
    <dbReference type="NCBI Taxonomy" id="69"/>
    <lineage>
        <taxon>Bacteria</taxon>
        <taxon>Pseudomonadati</taxon>
        <taxon>Pseudomonadota</taxon>
        <taxon>Gammaproteobacteria</taxon>
        <taxon>Lysobacterales</taxon>
        <taxon>Lysobacteraceae</taxon>
        <taxon>Lysobacter</taxon>
    </lineage>
</organism>
<sequence>MKADAAARRWRIASWLAAAASLALPAAAYLLQKRDLDAAMHTHHGYVCGLPYLAAMLSSVLFAAVLSLAAMLCGWRAWRRLPPPRSIARTLEVAAVGAALWLLLLLAGAISALY</sequence>
<protein>
    <submittedName>
        <fullName evidence="1">Uncharacterized protein</fullName>
    </submittedName>
</protein>
<evidence type="ECO:0000313" key="2">
    <source>
        <dbReference type="Proteomes" id="UP000061569"/>
    </source>
</evidence>
<evidence type="ECO:0000313" key="1">
    <source>
        <dbReference type="EMBL" id="ALN57080.1"/>
    </source>
</evidence>
<dbReference type="EMBL" id="CP013140">
    <property type="protein sequence ID" value="ALN57080.1"/>
    <property type="molecule type" value="Genomic_DNA"/>
</dbReference>
<reference evidence="1 2" key="1">
    <citation type="submission" date="2015-11" db="EMBL/GenBank/DDBJ databases">
        <title>Genome sequences of Lysobacter enzymogenes strain C3 and Lysobacter antibioticus ATCC 29479.</title>
        <authorList>
            <person name="Kobayashi D.Y."/>
        </authorList>
    </citation>
    <scope>NUCLEOTIDE SEQUENCE [LARGE SCALE GENOMIC DNA]</scope>
    <source>
        <strain evidence="1 2">C3</strain>
    </source>
</reference>
<gene>
    <name evidence="1" type="ORF">GLE_1725</name>
</gene>